<dbReference type="AlphaFoldDB" id="A0A815UPG8"/>
<reference evidence="3" key="1">
    <citation type="submission" date="2021-02" db="EMBL/GenBank/DDBJ databases">
        <authorList>
            <person name="Nowell W R."/>
        </authorList>
    </citation>
    <scope>NUCLEOTIDE SEQUENCE</scope>
</reference>
<protein>
    <recommendedName>
        <fullName evidence="2">BEN domain-containing protein</fullName>
    </recommendedName>
</protein>
<evidence type="ECO:0000313" key="3">
    <source>
        <dbReference type="EMBL" id="CAF1518883.1"/>
    </source>
</evidence>
<sequence>MPTYSKRSSRSKLHCISWGQNAKKLGLSRDELNKILTTKPGITRVARALFQQIVPKELLQVDHWNDLDPYVLLKEKILIKFMERYYGPLQVERKKIHSSLVNCLRNERNVRKKTDQETCTSNNGEQSNNNEDMNQTTGCDDFNST</sequence>
<comment type="caution">
    <text evidence="3">The sequence shown here is derived from an EMBL/GenBank/DDBJ whole genome shotgun (WGS) entry which is preliminary data.</text>
</comment>
<feature type="compositionally biased region" description="Polar residues" evidence="1">
    <location>
        <begin position="117"/>
        <end position="145"/>
    </location>
</feature>
<dbReference type="GO" id="GO:0003677">
    <property type="term" value="F:DNA binding"/>
    <property type="evidence" value="ECO:0007669"/>
    <property type="project" value="InterPro"/>
</dbReference>
<feature type="region of interest" description="Disordered" evidence="1">
    <location>
        <begin position="111"/>
        <end position="145"/>
    </location>
</feature>
<gene>
    <name evidence="3" type="ORF">SEV965_LOCUS36927</name>
</gene>
<name>A0A815UPG8_9BILA</name>
<feature type="domain" description="BEN" evidence="2">
    <location>
        <begin position="19"/>
        <end position="111"/>
    </location>
</feature>
<dbReference type="InterPro" id="IPR018379">
    <property type="entry name" value="BEN_domain"/>
</dbReference>
<accession>A0A815UPG8</accession>
<evidence type="ECO:0000256" key="1">
    <source>
        <dbReference type="SAM" id="MobiDB-lite"/>
    </source>
</evidence>
<evidence type="ECO:0000259" key="2">
    <source>
        <dbReference type="PROSITE" id="PS51457"/>
    </source>
</evidence>
<dbReference type="Proteomes" id="UP000663889">
    <property type="component" value="Unassembled WGS sequence"/>
</dbReference>
<dbReference type="PROSITE" id="PS51457">
    <property type="entry name" value="BEN"/>
    <property type="match status" value="1"/>
</dbReference>
<evidence type="ECO:0000313" key="4">
    <source>
        <dbReference type="Proteomes" id="UP000663889"/>
    </source>
</evidence>
<organism evidence="3 4">
    <name type="scientific">Rotaria sordida</name>
    <dbReference type="NCBI Taxonomy" id="392033"/>
    <lineage>
        <taxon>Eukaryota</taxon>
        <taxon>Metazoa</taxon>
        <taxon>Spiralia</taxon>
        <taxon>Gnathifera</taxon>
        <taxon>Rotifera</taxon>
        <taxon>Eurotatoria</taxon>
        <taxon>Bdelloidea</taxon>
        <taxon>Philodinida</taxon>
        <taxon>Philodinidae</taxon>
        <taxon>Rotaria</taxon>
    </lineage>
</organism>
<dbReference type="EMBL" id="CAJNOU010007109">
    <property type="protein sequence ID" value="CAF1518883.1"/>
    <property type="molecule type" value="Genomic_DNA"/>
</dbReference>
<proteinExistence type="predicted"/>